<accession>A0A0J8DCB3</accession>
<dbReference type="InterPro" id="IPR025436">
    <property type="entry name" value="DUF4179"/>
</dbReference>
<evidence type="ECO:0000259" key="3">
    <source>
        <dbReference type="Pfam" id="PF18705"/>
    </source>
</evidence>
<dbReference type="STRING" id="1121307.CLCY_3c02150"/>
<keyword evidence="1" id="KW-0812">Transmembrane</keyword>
<evidence type="ECO:0000256" key="1">
    <source>
        <dbReference type="SAM" id="Phobius"/>
    </source>
</evidence>
<dbReference type="OrthoDB" id="2541898at2"/>
<comment type="caution">
    <text evidence="4">The sequence shown here is derived from an EMBL/GenBank/DDBJ whole genome shotgun (WGS) entry which is preliminary data.</text>
</comment>
<evidence type="ECO:0000259" key="2">
    <source>
        <dbReference type="Pfam" id="PF13786"/>
    </source>
</evidence>
<reference evidence="4 5" key="1">
    <citation type="submission" date="2015-06" db="EMBL/GenBank/DDBJ databases">
        <title>Draft genome sequence of the purine-degrading Clostridium cylindrosporum HC-1 (DSM 605).</title>
        <authorList>
            <person name="Poehlein A."/>
            <person name="Schiel-Bengelsdorf B."/>
            <person name="Bengelsdorf F."/>
            <person name="Daniel R."/>
            <person name="Duerre P."/>
        </authorList>
    </citation>
    <scope>NUCLEOTIDE SEQUENCE [LARGE SCALE GENOMIC DNA]</scope>
    <source>
        <strain evidence="4 5">DSM 605</strain>
    </source>
</reference>
<dbReference type="Proteomes" id="UP000036756">
    <property type="component" value="Unassembled WGS sequence"/>
</dbReference>
<organism evidence="4 5">
    <name type="scientific">Clostridium cylindrosporum DSM 605</name>
    <dbReference type="NCBI Taxonomy" id="1121307"/>
    <lineage>
        <taxon>Bacteria</taxon>
        <taxon>Bacillati</taxon>
        <taxon>Bacillota</taxon>
        <taxon>Clostridia</taxon>
        <taxon>Eubacteriales</taxon>
        <taxon>Clostridiaceae</taxon>
        <taxon>Clostridium</taxon>
    </lineage>
</organism>
<feature type="domain" description="DUF4179" evidence="2">
    <location>
        <begin position="45"/>
        <end position="137"/>
    </location>
</feature>
<dbReference type="PATRIC" id="fig|1121307.3.peg.1568"/>
<protein>
    <recommendedName>
        <fullName evidence="6">DUF4179 domain-containing protein</fullName>
    </recommendedName>
</protein>
<dbReference type="RefSeq" id="WP_048570585.1">
    <property type="nucleotide sequence ID" value="NZ_LFVU01000026.1"/>
</dbReference>
<feature type="transmembrane region" description="Helical" evidence="1">
    <location>
        <begin position="48"/>
        <end position="69"/>
    </location>
</feature>
<keyword evidence="5" id="KW-1185">Reference proteome</keyword>
<evidence type="ECO:0000313" key="4">
    <source>
        <dbReference type="EMBL" id="KMT21944.1"/>
    </source>
</evidence>
<dbReference type="InterPro" id="IPR040680">
    <property type="entry name" value="DUF5643"/>
</dbReference>
<dbReference type="EMBL" id="LFVU01000026">
    <property type="protein sequence ID" value="KMT21944.1"/>
    <property type="molecule type" value="Genomic_DNA"/>
</dbReference>
<evidence type="ECO:0000313" key="5">
    <source>
        <dbReference type="Proteomes" id="UP000036756"/>
    </source>
</evidence>
<dbReference type="AlphaFoldDB" id="A0A0J8DCB3"/>
<dbReference type="Pfam" id="PF18705">
    <property type="entry name" value="DUF5643"/>
    <property type="match status" value="1"/>
</dbReference>
<gene>
    <name evidence="4" type="ORF">CLCY_3c02150</name>
</gene>
<sequence>MSNIYKKFNDIEVDLDEINSVNLELDDIAKKRIKNNIKNSIKVKKHRVIFKTRLIVSGILLILLSSSIIPKLSFTALAENIPILNSVFKSFDSSYGGNFEDYTQVVGKVKKDKGYEVKIDEVVMDDFSFRLIYTIKSDKKFSEITKGWTTSYPYTPGKSIKFNGKDFGGASRANYKIINDYTVQVIEDYDIYTKNISQNLDVEIDFKKVNRINGNWKFGFFYSKEKISKSIKTYFLNKQLIIKNDNGKNVTFTFEKLSFSPISTVILFSANNSDFDSSKLKFKNENENVIEVIGGSGYGDDFWGYSGLEKFKPMKKIPSKIIVEYDDKNSPNFRRIELPLK</sequence>
<proteinExistence type="predicted"/>
<name>A0A0J8DCB3_CLOCY</name>
<evidence type="ECO:0008006" key="6">
    <source>
        <dbReference type="Google" id="ProtNLM"/>
    </source>
</evidence>
<dbReference type="Gene3D" id="2.60.40.1630">
    <property type="entry name" value="bacillus anthracis domain"/>
    <property type="match status" value="1"/>
</dbReference>
<keyword evidence="1" id="KW-1133">Transmembrane helix</keyword>
<feature type="domain" description="DUF5643" evidence="3">
    <location>
        <begin position="232"/>
        <end position="325"/>
    </location>
</feature>
<keyword evidence="1" id="KW-0472">Membrane</keyword>
<dbReference type="Pfam" id="PF13786">
    <property type="entry name" value="DUF4179"/>
    <property type="match status" value="1"/>
</dbReference>